<dbReference type="Proteomes" id="UP001212411">
    <property type="component" value="Chromosome 1"/>
</dbReference>
<protein>
    <submittedName>
        <fullName evidence="2">Meiotic recombination protein Rec6</fullName>
    </submittedName>
</protein>
<evidence type="ECO:0000313" key="3">
    <source>
        <dbReference type="Proteomes" id="UP001212411"/>
    </source>
</evidence>
<organism evidence="2 3">
    <name type="scientific">Schizosaccharomyces osmophilus</name>
    <dbReference type="NCBI Taxonomy" id="2545709"/>
    <lineage>
        <taxon>Eukaryota</taxon>
        <taxon>Fungi</taxon>
        <taxon>Dikarya</taxon>
        <taxon>Ascomycota</taxon>
        <taxon>Taphrinomycotina</taxon>
        <taxon>Schizosaccharomycetes</taxon>
        <taxon>Schizosaccharomycetales</taxon>
        <taxon>Schizosaccharomycetaceae</taxon>
        <taxon>Schizosaccharomyces</taxon>
    </lineage>
</organism>
<dbReference type="RefSeq" id="XP_056035767.1">
    <property type="nucleotide sequence ID" value="XM_056179652.1"/>
</dbReference>
<evidence type="ECO:0000313" key="2">
    <source>
        <dbReference type="EMBL" id="WBW71524.1"/>
    </source>
</evidence>
<name>A0AAF0AV35_9SCHI</name>
<keyword evidence="3" id="KW-1185">Reference proteome</keyword>
<dbReference type="GeneID" id="80874341"/>
<dbReference type="AlphaFoldDB" id="A0AAF0AV35"/>
<feature type="region of interest" description="Disordered" evidence="1">
    <location>
        <begin position="232"/>
        <end position="254"/>
    </location>
</feature>
<dbReference type="KEGG" id="som:SOMG_00859"/>
<gene>
    <name evidence="2" type="primary">rec6</name>
    <name evidence="2" type="ORF">SOMG_00859</name>
</gene>
<feature type="compositionally biased region" description="Polar residues" evidence="1">
    <location>
        <begin position="242"/>
        <end position="254"/>
    </location>
</feature>
<accession>A0AAF0AV35</accession>
<reference evidence="2 3" key="1">
    <citation type="journal article" date="2023" name="G3 (Bethesda)">
        <title>A high-quality reference genome for the fission yeast Schizosaccharomyces osmophilus.</title>
        <authorList>
            <person name="Jia G.S."/>
            <person name="Zhang W.C."/>
            <person name="Liang Y."/>
            <person name="Liu X.H."/>
            <person name="Rhind N."/>
            <person name="Pidoux A."/>
            <person name="Brysch-Herzberg M."/>
            <person name="Du L.L."/>
        </authorList>
    </citation>
    <scope>NUCLEOTIDE SEQUENCE [LARGE SCALE GENOMIC DNA]</scope>
    <source>
        <strain evidence="2 3">CBS 15793</strain>
    </source>
</reference>
<dbReference type="EMBL" id="CP115611">
    <property type="protein sequence ID" value="WBW71524.1"/>
    <property type="molecule type" value="Genomic_DNA"/>
</dbReference>
<proteinExistence type="predicted"/>
<evidence type="ECO:0000256" key="1">
    <source>
        <dbReference type="SAM" id="MobiDB-lite"/>
    </source>
</evidence>
<sequence>MHRIYSSDKDFLLEYNFQEIWNSLEEDIESLTSSPFEFLVRFRHNGKPIDPLMCYSLGNEIAGFSVWKKLEFSVLLNSEVNGHIVRFTINPPKFSFKPGSVRELLILVMNCDLRQSHVSEVDCNLKVVAHLIYQALLRYIVNVLSHKCPLSFQPNLYKKFSNTMYYADKYSNSINRILSRAGTKENLNEKIVHDLICQKTRNCLRKNIRKNELYSGLYEYETMVNEVIRQSEEHEMEEPNIDESSALNSSPPYTISYPSLPTETAFTSNESSTTLQETISSDTILSSDNFLNEVLSSHSKSDI</sequence>